<comment type="caution">
    <text evidence="2">The sequence shown here is derived from an EMBL/GenBank/DDBJ whole genome shotgun (WGS) entry which is preliminary data.</text>
</comment>
<gene>
    <name evidence="2" type="ORF">ACFQ16_25975</name>
</gene>
<dbReference type="Pfam" id="PF09709">
    <property type="entry name" value="Cas_Csd1"/>
    <property type="match status" value="1"/>
</dbReference>
<evidence type="ECO:0000313" key="3">
    <source>
        <dbReference type="Proteomes" id="UP001597018"/>
    </source>
</evidence>
<feature type="compositionally biased region" description="Basic and acidic residues" evidence="1">
    <location>
        <begin position="484"/>
        <end position="496"/>
    </location>
</feature>
<reference evidence="3" key="1">
    <citation type="journal article" date="2019" name="Int. J. Syst. Evol. Microbiol.">
        <title>The Global Catalogue of Microorganisms (GCM) 10K type strain sequencing project: providing services to taxonomists for standard genome sequencing and annotation.</title>
        <authorList>
            <consortium name="The Broad Institute Genomics Platform"/>
            <consortium name="The Broad Institute Genome Sequencing Center for Infectious Disease"/>
            <person name="Wu L."/>
            <person name="Ma J."/>
        </authorList>
    </citation>
    <scope>NUCLEOTIDE SEQUENCE [LARGE SCALE GENOMIC DNA]</scope>
    <source>
        <strain evidence="3">CCUG 56401</strain>
    </source>
</reference>
<name>A0ABW3FXM2_9PSEU</name>
<sequence>MLVQRLVEYAREQCTSKPFHREREFTWRLNLSTKDGKAALYDCRAPDGRGKPRGQRHLVPSVTRTVGVAAQLGADDVQYVLGWGDDTTKPTRVEECHRAFVELIDRWAEAASQRCPEAEVVRGFYARCGVEELHRPDGVTAKQGVLITVDDTPITELEALTQFWVEEVARRKTGGTTGLCLVCGQESVLADTVPGNISKALVPGAANNPALISVNAKPFGYQLTTGLEHTPICLACGDAMNTALTALLSGQYATGMPGQDSVLTWWTLGQPPSGFFAVMPDQAHPKDVNRLLKRLYTGDLAAVARASSPGLATDRFCSVTLGGSSSRIMVRDWIDMPLPEVEENLAHWYHDHLINTRWDDEPVAFPLRELERATGRWDREQRRYADPKTDTAVDRPEHVHRDLLRAALRRVPLPPAVWQHVLRRISTDGRIDGPRAALLRLGLRRHPRKEITMPAGLDETSEDPAYVAGRAFALYERIQYHASAADRAKQRSRDDNASTDTPEEERPKGLNATFTDRYFSGAVTNPHTALMAGSRLLSPWLSKIRRAGKPGLARLLKSELDQVLKRAPSLPRRLTPEQQAQFVLGYHHQCAHDADQRRARQQNA</sequence>
<dbReference type="Proteomes" id="UP001597018">
    <property type="component" value="Unassembled WGS sequence"/>
</dbReference>
<proteinExistence type="predicted"/>
<keyword evidence="3" id="KW-1185">Reference proteome</keyword>
<organism evidence="2 3">
    <name type="scientific">Saccharopolyspora rosea</name>
    <dbReference type="NCBI Taxonomy" id="524884"/>
    <lineage>
        <taxon>Bacteria</taxon>
        <taxon>Bacillati</taxon>
        <taxon>Actinomycetota</taxon>
        <taxon>Actinomycetes</taxon>
        <taxon>Pseudonocardiales</taxon>
        <taxon>Pseudonocardiaceae</taxon>
        <taxon>Saccharopolyspora</taxon>
    </lineage>
</organism>
<accession>A0ABW3FXM2</accession>
<evidence type="ECO:0000313" key="2">
    <source>
        <dbReference type="EMBL" id="MFD0923207.1"/>
    </source>
</evidence>
<dbReference type="EMBL" id="JBHTIW010000030">
    <property type="protein sequence ID" value="MFD0923207.1"/>
    <property type="molecule type" value="Genomic_DNA"/>
</dbReference>
<protein>
    <submittedName>
        <fullName evidence="2">Type I-C CRISPR-associated protein Cas8c/Csd1</fullName>
    </submittedName>
</protein>
<dbReference type="InterPro" id="IPR010144">
    <property type="entry name" value="CRISPR-assoc_prot_Csd1-typ"/>
</dbReference>
<feature type="region of interest" description="Disordered" evidence="1">
    <location>
        <begin position="484"/>
        <end position="513"/>
    </location>
</feature>
<evidence type="ECO:0000256" key="1">
    <source>
        <dbReference type="SAM" id="MobiDB-lite"/>
    </source>
</evidence>
<dbReference type="RefSeq" id="WP_345601296.1">
    <property type="nucleotide sequence ID" value="NZ_BAABLT010000032.1"/>
</dbReference>